<dbReference type="SUPFAM" id="SSF52317">
    <property type="entry name" value="Class I glutamine amidotransferase-like"/>
    <property type="match status" value="1"/>
</dbReference>
<evidence type="ECO:0000256" key="1">
    <source>
        <dbReference type="ARBA" id="ARBA00008542"/>
    </source>
</evidence>
<evidence type="ECO:0000313" key="4">
    <source>
        <dbReference type="Proteomes" id="UP000000391"/>
    </source>
</evidence>
<dbReference type="InterPro" id="IPR002818">
    <property type="entry name" value="DJ-1/PfpI"/>
</dbReference>
<comment type="similarity">
    <text evidence="1">Belongs to the peptidase C56 family.</text>
</comment>
<dbReference type="PANTHER" id="PTHR42733">
    <property type="entry name" value="DJ-1 PROTEIN"/>
    <property type="match status" value="1"/>
</dbReference>
<dbReference type="PROSITE" id="PS51276">
    <property type="entry name" value="PEPTIDASE_C56_PFPI"/>
    <property type="match status" value="1"/>
</dbReference>
<dbReference type="CDD" id="cd03134">
    <property type="entry name" value="GATase1_PfpI_like"/>
    <property type="match status" value="1"/>
</dbReference>
<accession>D7E6X2</accession>
<dbReference type="NCBIfam" id="TIGR01382">
    <property type="entry name" value="PfpI"/>
    <property type="match status" value="1"/>
</dbReference>
<dbReference type="Gene3D" id="3.40.50.880">
    <property type="match status" value="1"/>
</dbReference>
<organism evidence="3 4">
    <name type="scientific">Methanohalobium evestigatum (strain ATCC BAA-1072 / DSM 3721 / NBRC 107634 / OCM 161 / Z-7303)</name>
    <dbReference type="NCBI Taxonomy" id="644295"/>
    <lineage>
        <taxon>Archaea</taxon>
        <taxon>Methanobacteriati</taxon>
        <taxon>Methanobacteriota</taxon>
        <taxon>Stenosarchaea group</taxon>
        <taxon>Methanomicrobia</taxon>
        <taxon>Methanosarcinales</taxon>
        <taxon>Methanosarcinaceae</taxon>
        <taxon>Methanohalobium</taxon>
    </lineage>
</organism>
<gene>
    <name evidence="3" type="ordered locus">Metev_0694</name>
</gene>
<evidence type="ECO:0000313" key="3">
    <source>
        <dbReference type="EMBL" id="ADI73596.1"/>
    </source>
</evidence>
<dbReference type="KEGG" id="mev:Metev_0694"/>
<reference evidence="3 4" key="1">
    <citation type="submission" date="2010-06" db="EMBL/GenBank/DDBJ databases">
        <title>Complete sequence chromosome of Methanohalobium evestigatum Z-7303.</title>
        <authorList>
            <consortium name="US DOE Joint Genome Institute"/>
            <person name="Lucas S."/>
            <person name="Copeland A."/>
            <person name="Lapidus A."/>
            <person name="Cheng J.-F."/>
            <person name="Bruce D."/>
            <person name="Goodwin L."/>
            <person name="Pitluck S."/>
            <person name="Saunders E."/>
            <person name="Detter J.C."/>
            <person name="Han C."/>
            <person name="Tapia R."/>
            <person name="Land M."/>
            <person name="Hauser L."/>
            <person name="Kyrpides N."/>
            <person name="Mikhailova N."/>
            <person name="Sieprawska-Lupa M."/>
            <person name="Whitman W.B."/>
            <person name="Anderson I."/>
            <person name="Woyke T."/>
        </authorList>
    </citation>
    <scope>NUCLEOTIDE SEQUENCE [LARGE SCALE GENOMIC DNA]</scope>
    <source>
        <strain evidence="4">ATCC BAA-1072 / DSM 3721 / NBRC 107634 / OCM 161 / Z-7303</strain>
    </source>
</reference>
<dbReference type="GO" id="GO:0008233">
    <property type="term" value="F:peptidase activity"/>
    <property type="evidence" value="ECO:0007669"/>
    <property type="project" value="UniProtKB-KW"/>
</dbReference>
<keyword evidence="3" id="KW-0645">Protease</keyword>
<dbReference type="EMBL" id="CP002069">
    <property type="protein sequence ID" value="ADI73596.1"/>
    <property type="molecule type" value="Genomic_DNA"/>
</dbReference>
<evidence type="ECO:0000259" key="2">
    <source>
        <dbReference type="Pfam" id="PF01965"/>
    </source>
</evidence>
<protein>
    <submittedName>
        <fullName evidence="3">Intracellular protease, PfpI family</fullName>
    </submittedName>
</protein>
<dbReference type="STRING" id="644295.Metev_0694"/>
<dbReference type="Pfam" id="PF01965">
    <property type="entry name" value="DJ-1_PfpI"/>
    <property type="match status" value="1"/>
</dbReference>
<dbReference type="RefSeq" id="WP_013194164.1">
    <property type="nucleotide sequence ID" value="NC_014253.1"/>
</dbReference>
<feature type="domain" description="DJ-1/PfpI" evidence="2">
    <location>
        <begin position="1"/>
        <end position="163"/>
    </location>
</feature>
<dbReference type="InterPro" id="IPR006286">
    <property type="entry name" value="C56_PfpI-like"/>
</dbReference>
<sequence length="167" mass="18420">MKALIISADGFEDLELFYPLNRLKEEGVDVKIASMEKGTITGKHGYPADVDLTFDEINPDDFDMLVISGGKAPEKVRLDEKAIKITKHFFDKNKPVASICHGAQILISAGVVKGRKATCYIGVRDDLKVSGANYEDKEVVVDGNLITSRNPNDLYAFGREIVKMISK</sequence>
<dbReference type="InterPro" id="IPR029062">
    <property type="entry name" value="Class_I_gatase-like"/>
</dbReference>
<proteinExistence type="inferred from homology"/>
<name>D7E6X2_METEZ</name>
<dbReference type="HOGENOM" id="CLU_000445_44_4_2"/>
<dbReference type="GO" id="GO:0006508">
    <property type="term" value="P:proteolysis"/>
    <property type="evidence" value="ECO:0007669"/>
    <property type="project" value="UniProtKB-KW"/>
</dbReference>
<dbReference type="Proteomes" id="UP000000391">
    <property type="component" value="Chromosome"/>
</dbReference>
<keyword evidence="3" id="KW-0378">Hydrolase</keyword>
<dbReference type="MEROPS" id="C56.001"/>
<dbReference type="GeneID" id="9346315"/>
<keyword evidence="4" id="KW-1185">Reference proteome</keyword>
<dbReference type="PANTHER" id="PTHR42733:SF2">
    <property type="entry name" value="DJ-1_THIJ_PFPI FAMILY PROTEIN"/>
    <property type="match status" value="1"/>
</dbReference>
<dbReference type="AlphaFoldDB" id="D7E6X2"/>
<dbReference type="OrthoDB" id="82036at2157"/>